<sequence length="379" mass="41946">MALVIATLNYGGAQVQLCHLAKLLRRYKYEVMVCCVTRGGPLAEDLREAEVEVRVIGKRHKLDVTVLWKLIRIFKSYRPDIVHCQLFTANMWGRLAARISGIRGIIATVLSLEADRGISYVLVDRLLAHVTDRIVCNTWEIKGYLAEGEKMDPGKLTVVHNGVDTDWSGSWLAAHGILPLGSSKSALGLAPHRPVVGMVCRFDPRKGIEIFLDACELLLRQRDDVQFLLVGDADPAQPDQVACKAQVMKRLEQSPLSSSVVLPGLAADVRPLLHCMNVFVLTSHTEGLPNALMEAMAMERPIVATTVGGVPELVRHEIDGLLVPPGDPEAVANAVLRLLQQPDVAWVMARKARERMCEDFSLARMVSDTTKIYHEVLRM</sequence>
<keyword evidence="2" id="KW-0808">Transferase</keyword>
<dbReference type="PATRIC" id="fig|671143.5.peg.175"/>
<reference evidence="2 3" key="1">
    <citation type="journal article" date="2010" name="Nature">
        <title>Nitrite-driven anaerobic methane oxidation by oxygenic bacteria.</title>
        <authorList>
            <person name="Ettwig K.F."/>
            <person name="Butler M.K."/>
            <person name="Le Paslier D."/>
            <person name="Pelletier E."/>
            <person name="Mangenot S."/>
            <person name="Kuypers M.M.M."/>
            <person name="Schreiber F."/>
            <person name="Dutilh B.E."/>
            <person name="Zedelius J."/>
            <person name="de Beer D."/>
            <person name="Gloerich J."/>
            <person name="Wessels H.J.C.T."/>
            <person name="van Allen T."/>
            <person name="Luesken F."/>
            <person name="Wu M."/>
            <person name="van de Pas-Schoonen K.T."/>
            <person name="Op den Camp H.J.M."/>
            <person name="Janssen-Megens E.M."/>
            <person name="Francoijs K-J."/>
            <person name="Stunnenberg H."/>
            <person name="Weissenbach J."/>
            <person name="Jetten M.S.M."/>
            <person name="Strous M."/>
        </authorList>
    </citation>
    <scope>NUCLEOTIDE SEQUENCE [LARGE SCALE GENOMIC DNA]</scope>
</reference>
<organism evidence="2 3">
    <name type="scientific">Methylomirabilis oxygeniifera</name>
    <dbReference type="NCBI Taxonomy" id="671143"/>
    <lineage>
        <taxon>Bacteria</taxon>
        <taxon>Candidatus Methylomirabilota</taxon>
        <taxon>Candidatus Methylomirabilia</taxon>
        <taxon>Candidatus Methylomirabilales</taxon>
        <taxon>Candidatus Methylomirabilaceae</taxon>
        <taxon>Candidatus Methylomirabilis</taxon>
    </lineage>
</organism>
<accession>D5MIF8</accession>
<dbReference type="CAZy" id="GT4">
    <property type="family name" value="Glycosyltransferase Family 4"/>
</dbReference>
<dbReference type="HOGENOM" id="CLU_009583_0_3_0"/>
<dbReference type="AlphaFoldDB" id="D5MIF8"/>
<dbReference type="Pfam" id="PF13439">
    <property type="entry name" value="Glyco_transf_4"/>
    <property type="match status" value="1"/>
</dbReference>
<protein>
    <submittedName>
        <fullName evidence="2">Putative Glycosyltransferase, group 1 family protein</fullName>
    </submittedName>
</protein>
<name>D5MIF8_METO1</name>
<dbReference type="PANTHER" id="PTHR12526">
    <property type="entry name" value="GLYCOSYLTRANSFERASE"/>
    <property type="match status" value="1"/>
</dbReference>
<evidence type="ECO:0000313" key="2">
    <source>
        <dbReference type="EMBL" id="CBE67308.1"/>
    </source>
</evidence>
<dbReference type="SUPFAM" id="SSF53756">
    <property type="entry name" value="UDP-Glycosyltransferase/glycogen phosphorylase"/>
    <property type="match status" value="1"/>
</dbReference>
<dbReference type="GO" id="GO:0016740">
    <property type="term" value="F:transferase activity"/>
    <property type="evidence" value="ECO:0007669"/>
    <property type="project" value="UniProtKB-KW"/>
</dbReference>
<dbReference type="EMBL" id="FP565575">
    <property type="protein sequence ID" value="CBE67308.1"/>
    <property type="molecule type" value="Genomic_DNA"/>
</dbReference>
<evidence type="ECO:0000313" key="3">
    <source>
        <dbReference type="Proteomes" id="UP000006898"/>
    </source>
</evidence>
<proteinExistence type="predicted"/>
<dbReference type="STRING" id="671143.DAMO_0204"/>
<dbReference type="Gene3D" id="3.40.50.2000">
    <property type="entry name" value="Glycogen Phosphorylase B"/>
    <property type="match status" value="2"/>
</dbReference>
<feature type="domain" description="Glycosyltransferase subfamily 4-like N-terminal" evidence="1">
    <location>
        <begin position="10"/>
        <end position="166"/>
    </location>
</feature>
<dbReference type="eggNOG" id="COG0438">
    <property type="taxonomic scope" value="Bacteria"/>
</dbReference>
<dbReference type="InterPro" id="IPR028098">
    <property type="entry name" value="Glyco_trans_4-like_N"/>
</dbReference>
<dbReference type="Proteomes" id="UP000006898">
    <property type="component" value="Chromosome"/>
</dbReference>
<gene>
    <name evidence="2" type="ORF">DAMO_0204</name>
</gene>
<dbReference type="Pfam" id="PF13692">
    <property type="entry name" value="Glyco_trans_1_4"/>
    <property type="match status" value="1"/>
</dbReference>
<evidence type="ECO:0000259" key="1">
    <source>
        <dbReference type="Pfam" id="PF13439"/>
    </source>
</evidence>
<dbReference type="KEGG" id="mox:DAMO_0204"/>